<organism evidence="1 2">
    <name type="scientific">Kingella denitrificans ATCC 33394</name>
    <dbReference type="NCBI Taxonomy" id="888741"/>
    <lineage>
        <taxon>Bacteria</taxon>
        <taxon>Pseudomonadati</taxon>
        <taxon>Pseudomonadota</taxon>
        <taxon>Betaproteobacteria</taxon>
        <taxon>Neisseriales</taxon>
        <taxon>Neisseriaceae</taxon>
        <taxon>Kingella</taxon>
    </lineage>
</organism>
<name>F0EWV9_9NEIS</name>
<dbReference type="EMBL" id="AEWV01000006">
    <property type="protein sequence ID" value="EGC18190.1"/>
    <property type="molecule type" value="Genomic_DNA"/>
</dbReference>
<protein>
    <submittedName>
        <fullName evidence="1">Uncharacterized protein</fullName>
    </submittedName>
</protein>
<dbReference type="Proteomes" id="UP000004088">
    <property type="component" value="Unassembled WGS sequence"/>
</dbReference>
<dbReference type="HOGENOM" id="CLU_2898208_0_0_4"/>
<dbReference type="AlphaFoldDB" id="F0EWV9"/>
<gene>
    <name evidence="1" type="ORF">HMPREF9098_0339</name>
</gene>
<keyword evidence="2" id="KW-1185">Reference proteome</keyword>
<evidence type="ECO:0000313" key="1">
    <source>
        <dbReference type="EMBL" id="EGC18190.1"/>
    </source>
</evidence>
<evidence type="ECO:0000313" key="2">
    <source>
        <dbReference type="Proteomes" id="UP000004088"/>
    </source>
</evidence>
<accession>F0EWV9</accession>
<proteinExistence type="predicted"/>
<comment type="caution">
    <text evidence="1">The sequence shown here is derived from an EMBL/GenBank/DDBJ whole genome shotgun (WGS) entry which is preliminary data.</text>
</comment>
<reference evidence="1 2" key="1">
    <citation type="submission" date="2011-01" db="EMBL/GenBank/DDBJ databases">
        <authorList>
            <person name="Muzny D."/>
            <person name="Qin X."/>
            <person name="Deng J."/>
            <person name="Jiang H."/>
            <person name="Liu Y."/>
            <person name="Qu J."/>
            <person name="Song X.-Z."/>
            <person name="Zhang L."/>
            <person name="Thornton R."/>
            <person name="Coyle M."/>
            <person name="Francisco L."/>
            <person name="Jackson L."/>
            <person name="Javaid M."/>
            <person name="Korchina V."/>
            <person name="Kovar C."/>
            <person name="Mata R."/>
            <person name="Mathew T."/>
            <person name="Ngo R."/>
            <person name="Nguyen L."/>
            <person name="Nguyen N."/>
            <person name="Okwuonu G."/>
            <person name="Ongeri F."/>
            <person name="Pham C."/>
            <person name="Simmons D."/>
            <person name="Wilczek-Boney K."/>
            <person name="Hale W."/>
            <person name="Jakkamsetti A."/>
            <person name="Pham P."/>
            <person name="Ruth R."/>
            <person name="San Lucas F."/>
            <person name="Warren J."/>
            <person name="Zhang J."/>
            <person name="Zhao Z."/>
            <person name="Zhou C."/>
            <person name="Zhu D."/>
            <person name="Lee S."/>
            <person name="Bess C."/>
            <person name="Blankenburg K."/>
            <person name="Forbes L."/>
            <person name="Fu Q."/>
            <person name="Gubbala S."/>
            <person name="Hirani K."/>
            <person name="Jayaseelan J.C."/>
            <person name="Lara F."/>
            <person name="Munidasa M."/>
            <person name="Palculict T."/>
            <person name="Patil S."/>
            <person name="Pu L.-L."/>
            <person name="Saada N."/>
            <person name="Tang L."/>
            <person name="Weissenberger G."/>
            <person name="Zhu Y."/>
            <person name="Hemphill L."/>
            <person name="Shang Y."/>
            <person name="Youmans B."/>
            <person name="Ayvaz T."/>
            <person name="Ross M."/>
            <person name="Santibanez J."/>
            <person name="Aqrawi P."/>
            <person name="Gross S."/>
            <person name="Joshi V."/>
            <person name="Fowler G."/>
            <person name="Nazareth L."/>
            <person name="Reid J."/>
            <person name="Worley K."/>
            <person name="Petrosino J."/>
            <person name="Highlander S."/>
            <person name="Gibbs R."/>
        </authorList>
    </citation>
    <scope>NUCLEOTIDE SEQUENCE [LARGE SCALE GENOMIC DNA]</scope>
    <source>
        <strain evidence="1 2">ATCC 33394</strain>
    </source>
</reference>
<sequence length="62" mass="6888">MQCIKAACTSFFKVQAAFLEQRPKSGYGGDTPCKPSAYASFRHGRLNGSRQNIARFFAAERL</sequence>